<dbReference type="EMBL" id="UYSU01033846">
    <property type="protein sequence ID" value="VDL93160.1"/>
    <property type="molecule type" value="Genomic_DNA"/>
</dbReference>
<evidence type="ECO:0000313" key="3">
    <source>
        <dbReference type="Proteomes" id="UP000275846"/>
    </source>
</evidence>
<organism evidence="4">
    <name type="scientific">Schistocephalus solidus</name>
    <name type="common">Tapeworm</name>
    <dbReference type="NCBI Taxonomy" id="70667"/>
    <lineage>
        <taxon>Eukaryota</taxon>
        <taxon>Metazoa</taxon>
        <taxon>Spiralia</taxon>
        <taxon>Lophotrochozoa</taxon>
        <taxon>Platyhelminthes</taxon>
        <taxon>Cestoda</taxon>
        <taxon>Eucestoda</taxon>
        <taxon>Diphyllobothriidea</taxon>
        <taxon>Diphyllobothriidae</taxon>
        <taxon>Schistocephalus</taxon>
    </lineage>
</organism>
<feature type="compositionally biased region" description="Acidic residues" evidence="1">
    <location>
        <begin position="200"/>
        <end position="210"/>
    </location>
</feature>
<dbReference type="AlphaFoldDB" id="A0A183SRC7"/>
<dbReference type="Proteomes" id="UP000275846">
    <property type="component" value="Unassembled WGS sequence"/>
</dbReference>
<sequence length="281" mass="31238">MTTSALVDRTSYDVTNEASEAQKLSVSACDVNKFGDSDLKNSATLAAANSLQWLKTSICDLSISTNESDEGIKTVTLSSAAIRKPTPLLANPPRLARRFADCELTGDCQVSEASDIVDLKKELRRERQSAVLTLQPVDCSGNTSELKGDQEKKSNLESRLWKFKLFSHLKIHSKKSRSNSSNGQPCEVVERVNHKLQMEMPEDEEFEATDTEPATDNRRPDQDDISTISDSVGSKPKMGSTLNFRPRADIFHLLNNMKHHLLVRRPSFFSVSESSVDSSWT</sequence>
<dbReference type="OrthoDB" id="6245967at2759"/>
<accession>A0A183SRC7</accession>
<protein>
    <submittedName>
        <fullName evidence="2 4">Uncharacterized protein</fullName>
    </submittedName>
</protein>
<evidence type="ECO:0000256" key="1">
    <source>
        <dbReference type="SAM" id="MobiDB-lite"/>
    </source>
</evidence>
<gene>
    <name evidence="2" type="ORF">SSLN_LOCUS6775</name>
</gene>
<name>A0A183SRC7_SCHSO</name>
<reference evidence="2 3" key="2">
    <citation type="submission" date="2018-11" db="EMBL/GenBank/DDBJ databases">
        <authorList>
            <consortium name="Pathogen Informatics"/>
        </authorList>
    </citation>
    <scope>NUCLEOTIDE SEQUENCE [LARGE SCALE GENOMIC DNA]</scope>
    <source>
        <strain evidence="2 3">NST_G2</strain>
    </source>
</reference>
<dbReference type="WBParaSite" id="SSLN_0000698801-mRNA-1">
    <property type="protein sequence ID" value="SSLN_0000698801-mRNA-1"/>
    <property type="gene ID" value="SSLN_0000698801"/>
</dbReference>
<reference evidence="4" key="1">
    <citation type="submission" date="2016-06" db="UniProtKB">
        <authorList>
            <consortium name="WormBaseParasite"/>
        </authorList>
    </citation>
    <scope>IDENTIFICATION</scope>
</reference>
<evidence type="ECO:0000313" key="4">
    <source>
        <dbReference type="WBParaSite" id="SSLN_0000698801-mRNA-1"/>
    </source>
</evidence>
<proteinExistence type="predicted"/>
<keyword evidence="3" id="KW-1185">Reference proteome</keyword>
<evidence type="ECO:0000313" key="2">
    <source>
        <dbReference type="EMBL" id="VDL93160.1"/>
    </source>
</evidence>
<feature type="region of interest" description="Disordered" evidence="1">
    <location>
        <begin position="199"/>
        <end position="241"/>
    </location>
</feature>